<dbReference type="Pfam" id="PF01425">
    <property type="entry name" value="Amidase"/>
    <property type="match status" value="1"/>
</dbReference>
<dbReference type="RefSeq" id="WP_224042494.1">
    <property type="nucleotide sequence ID" value="NZ_CAJZAH010000002.1"/>
</dbReference>
<dbReference type="PANTHER" id="PTHR11895:SF176">
    <property type="entry name" value="AMIDASE AMID-RELATED"/>
    <property type="match status" value="1"/>
</dbReference>
<dbReference type="InterPro" id="IPR000120">
    <property type="entry name" value="Amidase"/>
</dbReference>
<dbReference type="NCBIfam" id="NF005460">
    <property type="entry name" value="PRK07056.1"/>
    <property type="match status" value="1"/>
</dbReference>
<dbReference type="EMBL" id="CAJZAH010000002">
    <property type="protein sequence ID" value="CAG9171753.1"/>
    <property type="molecule type" value="Genomic_DNA"/>
</dbReference>
<dbReference type="Gene3D" id="3.90.1300.10">
    <property type="entry name" value="Amidase signature (AS) domain"/>
    <property type="match status" value="1"/>
</dbReference>
<sequence>MLPDIESLNETLRPGSSPAGATRVAASRAELIARIADAAAQGSAASVFLGTSFDTAGATARAADAAASAGKPLHPLAGLPVSIKDLYDVAGETTRAASPVRDDAAPAAADAPVVARLRASGAALVGRTNMTEFAFSGVGINPHFGTPVNPADTQVQRICGGSSSGAAASVALGLSVAALGSDTGGSIRIPAALCGLTGFKPTARRVPLAGAFPLSYSLDTACAMARSVADCVLVDAVIADAPVVPVVKPAGALRLAVPRQAVLDEVDDNVARAFDLALGRLSAAGVRIEQIDVPELDELPAINAAGGLTASEAYAIHRHTLPARRDLYDPRVARRIERGAAMSAADYIDLVRARAAWIARVEARIAGFDAVACPTVPMVAPAIAPLLADDDLFLRTNTLLLRNTSIFNFLDGCSISLPCHQPGELPVGLMLSHGAMRDAQVLGTAIALEAIVKR</sequence>
<protein>
    <submittedName>
        <fullName evidence="3">2-amino-5-chloromuconic acid deaminase</fullName>
        <ecNumber evidence="3">3.5.99.5</ecNumber>
    </submittedName>
</protein>
<keyword evidence="3" id="KW-0378">Hydrolase</keyword>
<dbReference type="InterPro" id="IPR036928">
    <property type="entry name" value="AS_sf"/>
</dbReference>
<evidence type="ECO:0000313" key="3">
    <source>
        <dbReference type="EMBL" id="CAG9171753.1"/>
    </source>
</evidence>
<accession>A0ABN7YFQ1</accession>
<dbReference type="PROSITE" id="PS00571">
    <property type="entry name" value="AMIDASES"/>
    <property type="match status" value="1"/>
</dbReference>
<evidence type="ECO:0000259" key="2">
    <source>
        <dbReference type="Pfam" id="PF01425"/>
    </source>
</evidence>
<dbReference type="Proteomes" id="UP000721236">
    <property type="component" value="Unassembled WGS sequence"/>
</dbReference>
<dbReference type="GO" id="GO:0050540">
    <property type="term" value="F:2-aminomuconate deaminase activity"/>
    <property type="evidence" value="ECO:0007669"/>
    <property type="project" value="UniProtKB-EC"/>
</dbReference>
<dbReference type="SUPFAM" id="SSF75304">
    <property type="entry name" value="Amidase signature (AS) enzymes"/>
    <property type="match status" value="1"/>
</dbReference>
<dbReference type="InterPro" id="IPR020556">
    <property type="entry name" value="Amidase_CS"/>
</dbReference>
<dbReference type="InterPro" id="IPR023631">
    <property type="entry name" value="Amidase_dom"/>
</dbReference>
<dbReference type="EC" id="3.5.99.5" evidence="3"/>
<feature type="region of interest" description="Disordered" evidence="1">
    <location>
        <begin position="1"/>
        <end position="20"/>
    </location>
</feature>
<evidence type="ECO:0000313" key="4">
    <source>
        <dbReference type="Proteomes" id="UP000721236"/>
    </source>
</evidence>
<organism evidence="3 4">
    <name type="scientific">Cupriavidus respiraculi</name>
    <dbReference type="NCBI Taxonomy" id="195930"/>
    <lineage>
        <taxon>Bacteria</taxon>
        <taxon>Pseudomonadati</taxon>
        <taxon>Pseudomonadota</taxon>
        <taxon>Betaproteobacteria</taxon>
        <taxon>Burkholderiales</taxon>
        <taxon>Burkholderiaceae</taxon>
        <taxon>Cupriavidus</taxon>
    </lineage>
</organism>
<feature type="domain" description="Amidase" evidence="2">
    <location>
        <begin position="46"/>
        <end position="442"/>
    </location>
</feature>
<comment type="caution">
    <text evidence="3">The sequence shown here is derived from an EMBL/GenBank/DDBJ whole genome shotgun (WGS) entry which is preliminary data.</text>
</comment>
<reference evidence="3 4" key="1">
    <citation type="submission" date="2021-08" db="EMBL/GenBank/DDBJ databases">
        <authorList>
            <person name="Peeters C."/>
        </authorList>
    </citation>
    <scope>NUCLEOTIDE SEQUENCE [LARGE SCALE GENOMIC DNA]</scope>
    <source>
        <strain evidence="3 4">LMG 21510</strain>
    </source>
</reference>
<evidence type="ECO:0000256" key="1">
    <source>
        <dbReference type="SAM" id="MobiDB-lite"/>
    </source>
</evidence>
<dbReference type="PANTHER" id="PTHR11895">
    <property type="entry name" value="TRANSAMIDASE"/>
    <property type="match status" value="1"/>
</dbReference>
<name>A0ABN7YFQ1_9BURK</name>
<proteinExistence type="predicted"/>
<gene>
    <name evidence="3" type="primary">cnbH_1</name>
    <name evidence="3" type="ORF">LMG21510_01771</name>
</gene>
<keyword evidence="4" id="KW-1185">Reference proteome</keyword>